<evidence type="ECO:0000256" key="1">
    <source>
        <dbReference type="SAM" id="MobiDB-lite"/>
    </source>
</evidence>
<keyword evidence="3" id="KW-1185">Reference proteome</keyword>
<evidence type="ECO:0000313" key="2">
    <source>
        <dbReference type="EMBL" id="KOO52927.1"/>
    </source>
</evidence>
<comment type="caution">
    <text evidence="2">The sequence shown here is derived from an EMBL/GenBank/DDBJ whole genome shotgun (WGS) entry which is preliminary data.</text>
</comment>
<dbReference type="Proteomes" id="UP000037460">
    <property type="component" value="Unassembled WGS sequence"/>
</dbReference>
<protein>
    <submittedName>
        <fullName evidence="2">Uncharacterized protein</fullName>
    </submittedName>
</protein>
<organism evidence="2 3">
    <name type="scientific">Chrysochromulina tobinii</name>
    <dbReference type="NCBI Taxonomy" id="1460289"/>
    <lineage>
        <taxon>Eukaryota</taxon>
        <taxon>Haptista</taxon>
        <taxon>Haptophyta</taxon>
        <taxon>Prymnesiophyceae</taxon>
        <taxon>Prymnesiales</taxon>
        <taxon>Chrysochromulinaceae</taxon>
        <taxon>Chrysochromulina</taxon>
    </lineage>
</organism>
<feature type="compositionally biased region" description="Low complexity" evidence="1">
    <location>
        <begin position="246"/>
        <end position="264"/>
    </location>
</feature>
<gene>
    <name evidence="2" type="ORF">Ctob_011364</name>
</gene>
<feature type="region of interest" description="Disordered" evidence="1">
    <location>
        <begin position="1"/>
        <end position="23"/>
    </location>
</feature>
<proteinExistence type="predicted"/>
<sequence length="525" mass="54208">MVSPQRRATPREGRDGGSADVTGPVGAGTGVLLELRGAGRNGHAVVASLRLSLLEILEMSGGADVVSAPLRLRSPRNGSLVAEIDASITFKRAVDALRGVATPLLTNPSLLGMGSGVPGIGQSGAAVAVGAGEGCLLVYASRTLAGLFPTSAWLEVDLRRAFGTLLRSASRPAATGRVDFELRELLFVADASAAQRRLAAVLDPRAPAAASEVRFSVYCTAMPRGSSAPPPKPRRLRMSPGGTITHSAAAPDGASDSASGGHGHISALDEAQALADLEDVEAAEREASRAAVPQESSRCLLGTCVVSLRRILREGYEPLTEPLDLRDEGGELAGQLHVTLLAKDAVQRARRAMLARTAAQAELWVGAEGLALSPAFTSRELTRDVSIVWIERSGSGAGAALSFHLYVTTPDAVAVERRPVGSARVGLADLIAATGNAAVHAAGRANAAAAGEGAYKATTDGTPILVSLRDENEELVGSLAVDVDGLDALRALAADKVGEKAPNATNFKEDLISPRTLKFLYSNEA</sequence>
<reference evidence="3" key="1">
    <citation type="journal article" date="2015" name="PLoS Genet.">
        <title>Genome Sequence and Transcriptome Analyses of Chrysochromulina tobin: Metabolic Tools for Enhanced Algal Fitness in the Prominent Order Prymnesiales (Haptophyceae).</title>
        <authorList>
            <person name="Hovde B.T."/>
            <person name="Deodato C.R."/>
            <person name="Hunsperger H.M."/>
            <person name="Ryken S.A."/>
            <person name="Yost W."/>
            <person name="Jha R.K."/>
            <person name="Patterson J."/>
            <person name="Monnat R.J. Jr."/>
            <person name="Barlow S.B."/>
            <person name="Starkenburg S.R."/>
            <person name="Cattolico R.A."/>
        </authorList>
    </citation>
    <scope>NUCLEOTIDE SEQUENCE</scope>
    <source>
        <strain evidence="3">CCMP291</strain>
    </source>
</reference>
<name>A0A0M0LPU9_9EUKA</name>
<dbReference type="EMBL" id="JWZX01000456">
    <property type="protein sequence ID" value="KOO52927.1"/>
    <property type="molecule type" value="Genomic_DNA"/>
</dbReference>
<dbReference type="AlphaFoldDB" id="A0A0M0LPU9"/>
<evidence type="ECO:0000313" key="3">
    <source>
        <dbReference type="Proteomes" id="UP000037460"/>
    </source>
</evidence>
<accession>A0A0M0LPU9</accession>
<feature type="region of interest" description="Disordered" evidence="1">
    <location>
        <begin position="223"/>
        <end position="264"/>
    </location>
</feature>